<dbReference type="NCBIfam" id="TIGR00026">
    <property type="entry name" value="hi_GC_TIGR00026"/>
    <property type="match status" value="1"/>
</dbReference>
<keyword evidence="2" id="KW-1185">Reference proteome</keyword>
<dbReference type="GO" id="GO:0016491">
    <property type="term" value="F:oxidoreductase activity"/>
    <property type="evidence" value="ECO:0007669"/>
    <property type="project" value="InterPro"/>
</dbReference>
<evidence type="ECO:0000313" key="2">
    <source>
        <dbReference type="Proteomes" id="UP001165136"/>
    </source>
</evidence>
<dbReference type="AlphaFoldDB" id="A0A9W6R656"/>
<comment type="caution">
    <text evidence="1">The sequence shown here is derived from an EMBL/GenBank/DDBJ whole genome shotgun (WGS) entry which is preliminary data.</text>
</comment>
<organism evidence="1 2">
    <name type="scientific">Amycolatopsis taiwanensis</name>
    <dbReference type="NCBI Taxonomy" id="342230"/>
    <lineage>
        <taxon>Bacteria</taxon>
        <taxon>Bacillati</taxon>
        <taxon>Actinomycetota</taxon>
        <taxon>Actinomycetes</taxon>
        <taxon>Pseudonocardiales</taxon>
        <taxon>Pseudonocardiaceae</taxon>
        <taxon>Amycolatopsis</taxon>
    </lineage>
</organism>
<dbReference type="Proteomes" id="UP001165136">
    <property type="component" value="Unassembled WGS sequence"/>
</dbReference>
<gene>
    <name evidence="1" type="ORF">Atai01_60520</name>
</gene>
<sequence>MVLPKRLARFNRIFTNRVLGLLTPRLPYFGTIIHNGRRSGRTYRTPVNVFRVPEGYVVALTYGADSDWVRNVLAAEGCELVTRGRTIKLTQPRIVHDEKRSAMPLPVRLIIGLAGVTEFLYLQPA</sequence>
<protein>
    <submittedName>
        <fullName evidence="1">Nitroreductase</fullName>
    </submittedName>
</protein>
<dbReference type="Pfam" id="PF04075">
    <property type="entry name" value="F420H2_quin_red"/>
    <property type="match status" value="1"/>
</dbReference>
<evidence type="ECO:0000313" key="1">
    <source>
        <dbReference type="EMBL" id="GLY69433.1"/>
    </source>
</evidence>
<dbReference type="InterPro" id="IPR004378">
    <property type="entry name" value="F420H2_quin_Rdtase"/>
</dbReference>
<dbReference type="Gene3D" id="2.30.110.10">
    <property type="entry name" value="Electron Transport, Fmn-binding Protein, Chain A"/>
    <property type="match status" value="1"/>
</dbReference>
<name>A0A9W6R656_9PSEU</name>
<reference evidence="1" key="1">
    <citation type="submission" date="2023-03" db="EMBL/GenBank/DDBJ databases">
        <title>Amycolatopsis taiwanensis NBRC 103393.</title>
        <authorList>
            <person name="Ichikawa N."/>
            <person name="Sato H."/>
            <person name="Tonouchi N."/>
        </authorList>
    </citation>
    <scope>NUCLEOTIDE SEQUENCE</scope>
    <source>
        <strain evidence="1">NBRC 103393</strain>
    </source>
</reference>
<proteinExistence type="predicted"/>
<dbReference type="InterPro" id="IPR012349">
    <property type="entry name" value="Split_barrel_FMN-bd"/>
</dbReference>
<dbReference type="RefSeq" id="WP_285488997.1">
    <property type="nucleotide sequence ID" value="NZ_BSTI01000016.1"/>
</dbReference>
<accession>A0A9W6R656</accession>
<dbReference type="EMBL" id="BSTI01000016">
    <property type="protein sequence ID" value="GLY69433.1"/>
    <property type="molecule type" value="Genomic_DNA"/>
</dbReference>